<dbReference type="EMBL" id="JACXVP010000006">
    <property type="protein sequence ID" value="KAG5602948.1"/>
    <property type="molecule type" value="Genomic_DNA"/>
</dbReference>
<evidence type="ECO:0000313" key="1">
    <source>
        <dbReference type="EMBL" id="KAG5602948.1"/>
    </source>
</evidence>
<comment type="caution">
    <text evidence="1">The sequence shown here is derived from an EMBL/GenBank/DDBJ whole genome shotgun (WGS) entry which is preliminary data.</text>
</comment>
<keyword evidence="2" id="KW-1185">Reference proteome</keyword>
<evidence type="ECO:0000313" key="2">
    <source>
        <dbReference type="Proteomes" id="UP000824120"/>
    </source>
</evidence>
<reference evidence="1 2" key="1">
    <citation type="submission" date="2020-09" db="EMBL/GenBank/DDBJ databases">
        <title>De no assembly of potato wild relative species, Solanum commersonii.</title>
        <authorList>
            <person name="Cho K."/>
        </authorList>
    </citation>
    <scope>NUCLEOTIDE SEQUENCE [LARGE SCALE GENOMIC DNA]</scope>
    <source>
        <strain evidence="1">LZ3.2</strain>
        <tissue evidence="1">Leaf</tissue>
    </source>
</reference>
<name>A0A9J5YV84_SOLCO</name>
<gene>
    <name evidence="1" type="ORF">H5410_034318</name>
</gene>
<dbReference type="Proteomes" id="UP000824120">
    <property type="component" value="Chromosome 6"/>
</dbReference>
<proteinExistence type="predicted"/>
<organism evidence="1 2">
    <name type="scientific">Solanum commersonii</name>
    <name type="common">Commerson's wild potato</name>
    <name type="synonym">Commerson's nightshade</name>
    <dbReference type="NCBI Taxonomy" id="4109"/>
    <lineage>
        <taxon>Eukaryota</taxon>
        <taxon>Viridiplantae</taxon>
        <taxon>Streptophyta</taxon>
        <taxon>Embryophyta</taxon>
        <taxon>Tracheophyta</taxon>
        <taxon>Spermatophyta</taxon>
        <taxon>Magnoliopsida</taxon>
        <taxon>eudicotyledons</taxon>
        <taxon>Gunneridae</taxon>
        <taxon>Pentapetalae</taxon>
        <taxon>asterids</taxon>
        <taxon>lamiids</taxon>
        <taxon>Solanales</taxon>
        <taxon>Solanaceae</taxon>
        <taxon>Solanoideae</taxon>
        <taxon>Solaneae</taxon>
        <taxon>Solanum</taxon>
    </lineage>
</organism>
<sequence length="184" mass="21535">MELTYSKKLSPLFTGERKCQLNKHSKHLALSVLVGVEIPSKHLLFLSFKDTKNNYWDHSPDSCDGFIYYPQRPNYLGIFHGEGHYPLSPDKVFYHLQKNGSTLPHIISLTACISQYILHSWQHKWRDCRHLLEHPFLRYLNQNSQKFQPCQSLKSQLCQSLSFQPYQSLSYQLYEAPVTNFAKA</sequence>
<accession>A0A9J5YV84</accession>
<dbReference type="AlphaFoldDB" id="A0A9J5YV84"/>
<protein>
    <submittedName>
        <fullName evidence="1">Uncharacterized protein</fullName>
    </submittedName>
</protein>